<sequence length="224" mass="25371">MPPTKLLILTFFASSVLAKKTSPFFELSDKIHAATTRVSAPMARSENHDGAFVNKTCANKLRPYGDDDDNDGKKRFGLSFPQKDASFQFDLRFEEHPHLFYDFKAKAVLKNYGNETADDVTVKFYASPDQNFDPDVRAQGFIGKTRVRRVKAQEVREFEFPRALATWGSGARYIISSWQLERCSGNTISNSNNDEDQQVDDNENGASWTVIGRIDIKPRNTCKI</sequence>
<dbReference type="AlphaFoldDB" id="A0A7S2TET8"/>
<reference evidence="2" key="1">
    <citation type="submission" date="2021-01" db="EMBL/GenBank/DDBJ databases">
        <authorList>
            <person name="Corre E."/>
            <person name="Pelletier E."/>
            <person name="Niang G."/>
            <person name="Scheremetjew M."/>
            <person name="Finn R."/>
            <person name="Kale V."/>
            <person name="Holt S."/>
            <person name="Cochrane G."/>
            <person name="Meng A."/>
            <person name="Brown T."/>
            <person name="Cohen L."/>
        </authorList>
    </citation>
    <scope>NUCLEOTIDE SEQUENCE</scope>
    <source>
        <strain evidence="2">CCMP622</strain>
    </source>
</reference>
<gene>
    <name evidence="2" type="ORF">LSP00402_LOCUS609</name>
</gene>
<feature type="chain" id="PRO_5030566909" evidence="1">
    <location>
        <begin position="19"/>
        <end position="224"/>
    </location>
</feature>
<name>A0A7S2TET8_9EUKA</name>
<keyword evidence="1" id="KW-0732">Signal</keyword>
<organism evidence="2">
    <name type="scientific">Lotharella oceanica</name>
    <dbReference type="NCBI Taxonomy" id="641309"/>
    <lineage>
        <taxon>Eukaryota</taxon>
        <taxon>Sar</taxon>
        <taxon>Rhizaria</taxon>
        <taxon>Cercozoa</taxon>
        <taxon>Chlorarachniophyceae</taxon>
        <taxon>Lotharella</taxon>
    </lineage>
</organism>
<dbReference type="EMBL" id="HBHP01000962">
    <property type="protein sequence ID" value="CAD9745071.1"/>
    <property type="molecule type" value="Transcribed_RNA"/>
</dbReference>
<proteinExistence type="predicted"/>
<accession>A0A7S2TET8</accession>
<evidence type="ECO:0000313" key="2">
    <source>
        <dbReference type="EMBL" id="CAD9745071.1"/>
    </source>
</evidence>
<protein>
    <submittedName>
        <fullName evidence="2">Uncharacterized protein</fullName>
    </submittedName>
</protein>
<feature type="signal peptide" evidence="1">
    <location>
        <begin position="1"/>
        <end position="18"/>
    </location>
</feature>
<evidence type="ECO:0000256" key="1">
    <source>
        <dbReference type="SAM" id="SignalP"/>
    </source>
</evidence>